<dbReference type="InterPro" id="IPR001633">
    <property type="entry name" value="EAL_dom"/>
</dbReference>
<dbReference type="PROSITE" id="PS50883">
    <property type="entry name" value="EAL"/>
    <property type="match status" value="1"/>
</dbReference>
<dbReference type="InterPro" id="IPR050706">
    <property type="entry name" value="Cyclic-di-GMP_PDE-like"/>
</dbReference>
<dbReference type="PANTHER" id="PTHR33121:SF70">
    <property type="entry name" value="SIGNALING PROTEIN YKOW"/>
    <property type="match status" value="1"/>
</dbReference>
<dbReference type="Gene3D" id="3.20.20.450">
    <property type="entry name" value="EAL domain"/>
    <property type="match status" value="1"/>
</dbReference>
<dbReference type="Proteomes" id="UP000839052">
    <property type="component" value="Chromosome"/>
</dbReference>
<dbReference type="PANTHER" id="PTHR33121">
    <property type="entry name" value="CYCLIC DI-GMP PHOSPHODIESTERASE PDEF"/>
    <property type="match status" value="1"/>
</dbReference>
<protein>
    <recommendedName>
        <fullName evidence="1">EAL domain-containing protein</fullName>
    </recommendedName>
</protein>
<keyword evidence="3" id="KW-1185">Reference proteome</keyword>
<evidence type="ECO:0000313" key="3">
    <source>
        <dbReference type="Proteomes" id="UP000839052"/>
    </source>
</evidence>
<feature type="domain" description="EAL" evidence="1">
    <location>
        <begin position="1"/>
        <end position="53"/>
    </location>
</feature>
<dbReference type="SUPFAM" id="SSF141868">
    <property type="entry name" value="EAL domain-like"/>
    <property type="match status" value="1"/>
</dbReference>
<dbReference type="InterPro" id="IPR035919">
    <property type="entry name" value="EAL_sf"/>
</dbReference>
<sequence length="53" mass="6138">MHELREAESGLRVIVEGIETREQYEFLLAQHCDEGQGYYFGRPVAVKELTILL</sequence>
<reference evidence="2 3" key="1">
    <citation type="submission" date="2021-10" db="EMBL/GenBank/DDBJ databases">
        <authorList>
            <person name="Koch H."/>
        </authorList>
    </citation>
    <scope>NUCLEOTIDE SEQUENCE [LARGE SCALE GENOMIC DNA]</scope>
    <source>
        <strain evidence="2">6680</strain>
    </source>
</reference>
<proteinExistence type="predicted"/>
<dbReference type="Pfam" id="PF00563">
    <property type="entry name" value="EAL"/>
    <property type="match status" value="1"/>
</dbReference>
<gene>
    <name evidence="2" type="ORF">NTG6680_0435</name>
</gene>
<organism evidence="2 3">
    <name type="scientific">Candidatus Nitrotoga arctica</name>
    <dbReference type="NCBI Taxonomy" id="453162"/>
    <lineage>
        <taxon>Bacteria</taxon>
        <taxon>Pseudomonadati</taxon>
        <taxon>Pseudomonadota</taxon>
        <taxon>Betaproteobacteria</taxon>
        <taxon>Nitrosomonadales</taxon>
        <taxon>Gallionellaceae</taxon>
        <taxon>Candidatus Nitrotoga</taxon>
    </lineage>
</organism>
<evidence type="ECO:0000259" key="1">
    <source>
        <dbReference type="PROSITE" id="PS50883"/>
    </source>
</evidence>
<dbReference type="EMBL" id="OU912926">
    <property type="protein sequence ID" value="CAG9931688.1"/>
    <property type="molecule type" value="Genomic_DNA"/>
</dbReference>
<name>A0ABN8ALU3_9PROT</name>
<evidence type="ECO:0000313" key="2">
    <source>
        <dbReference type="EMBL" id="CAG9931688.1"/>
    </source>
</evidence>
<accession>A0ABN8ALU3</accession>